<evidence type="ECO:0000256" key="11">
    <source>
        <dbReference type="ARBA" id="ARBA00023014"/>
    </source>
</evidence>
<dbReference type="Gene3D" id="3.40.228.10">
    <property type="entry name" value="Dimethylsulfoxide Reductase, domain 2"/>
    <property type="match status" value="1"/>
</dbReference>
<dbReference type="Pfam" id="PF10588">
    <property type="entry name" value="NADH-G_4Fe-4S_3"/>
    <property type="match status" value="1"/>
</dbReference>
<dbReference type="FunFam" id="2.20.25.90:FF:000001">
    <property type="entry name" value="Formate dehydrogenase subunit alpha"/>
    <property type="match status" value="1"/>
</dbReference>
<keyword evidence="4" id="KW-0004">4Fe-4S</keyword>
<dbReference type="KEGG" id="ble:BleG1_3130"/>
<dbReference type="InterPro" id="IPR050123">
    <property type="entry name" value="Prok_molybdopt-oxidoreductase"/>
</dbReference>
<organism evidence="17 18">
    <name type="scientific">Shouchella lehensis G1</name>
    <dbReference type="NCBI Taxonomy" id="1246626"/>
    <lineage>
        <taxon>Bacteria</taxon>
        <taxon>Bacillati</taxon>
        <taxon>Bacillota</taxon>
        <taxon>Bacilli</taxon>
        <taxon>Bacillales</taxon>
        <taxon>Bacillaceae</taxon>
        <taxon>Shouchella</taxon>
    </lineage>
</organism>
<dbReference type="InterPro" id="IPR006963">
    <property type="entry name" value="Mopterin_OxRdtase_4Fe-4S_dom"/>
</dbReference>
<dbReference type="InterPro" id="IPR017896">
    <property type="entry name" value="4Fe4S_Fe-S-bd"/>
</dbReference>
<evidence type="ECO:0000256" key="3">
    <source>
        <dbReference type="ARBA" id="ARBA00007023"/>
    </source>
</evidence>
<keyword evidence="6" id="KW-0001">2Fe-2S</keyword>
<dbReference type="FunFam" id="3.30.70.20:FF:000032">
    <property type="entry name" value="Formate dehydrogenase, alpha subunit"/>
    <property type="match status" value="1"/>
</dbReference>
<dbReference type="Gene3D" id="3.10.20.740">
    <property type="match status" value="1"/>
</dbReference>
<dbReference type="PROSITE" id="PS51379">
    <property type="entry name" value="4FE4S_FER_2"/>
    <property type="match status" value="2"/>
</dbReference>
<dbReference type="GO" id="GO:0022904">
    <property type="term" value="P:respiratory electron transport chain"/>
    <property type="evidence" value="ECO:0007669"/>
    <property type="project" value="TreeGrafter"/>
</dbReference>
<dbReference type="FunFam" id="3.40.228.10:FF:000002">
    <property type="entry name" value="Formate dehydrogenase subunit alpha"/>
    <property type="match status" value="1"/>
</dbReference>
<keyword evidence="8" id="KW-0677">Repeat</keyword>
<dbReference type="SUPFAM" id="SSF54292">
    <property type="entry name" value="2Fe-2S ferredoxin-like"/>
    <property type="match status" value="1"/>
</dbReference>
<keyword evidence="9" id="KW-0560">Oxidoreductase</keyword>
<dbReference type="RefSeq" id="WP_038482881.1">
    <property type="nucleotide sequence ID" value="NZ_CP003923.1"/>
</dbReference>
<comment type="cofactor">
    <cofactor evidence="1">
        <name>Mo-bis(molybdopterin guanine dinucleotide)</name>
        <dbReference type="ChEBI" id="CHEBI:60539"/>
    </cofactor>
</comment>
<dbReference type="GO" id="GO:0046872">
    <property type="term" value="F:metal ion binding"/>
    <property type="evidence" value="ECO:0007669"/>
    <property type="project" value="UniProtKB-KW"/>
</dbReference>
<dbReference type="Proteomes" id="UP000027142">
    <property type="component" value="Chromosome"/>
</dbReference>
<feature type="domain" description="4Fe-4S Mo/W bis-MGD-type" evidence="15">
    <location>
        <begin position="256"/>
        <end position="312"/>
    </location>
</feature>
<dbReference type="GO" id="GO:0015942">
    <property type="term" value="P:formate metabolic process"/>
    <property type="evidence" value="ECO:0007669"/>
    <property type="project" value="InterPro"/>
</dbReference>
<comment type="cofactor">
    <cofactor evidence="2">
        <name>[4Fe-4S] cluster</name>
        <dbReference type="ChEBI" id="CHEBI:49883"/>
    </cofactor>
</comment>
<evidence type="ECO:0000256" key="6">
    <source>
        <dbReference type="ARBA" id="ARBA00022714"/>
    </source>
</evidence>
<feature type="domain" description="4Fe-4S ferredoxin-type" evidence="14">
    <location>
        <begin position="137"/>
        <end position="167"/>
    </location>
</feature>
<dbReference type="HOGENOM" id="CLU_000422_2_2_9"/>
<dbReference type="NCBIfam" id="TIGR01591">
    <property type="entry name" value="Fdh-alpha"/>
    <property type="match status" value="1"/>
</dbReference>
<dbReference type="GO" id="GO:0043546">
    <property type="term" value="F:molybdopterin cofactor binding"/>
    <property type="evidence" value="ECO:0007669"/>
    <property type="project" value="InterPro"/>
</dbReference>
<evidence type="ECO:0000256" key="8">
    <source>
        <dbReference type="ARBA" id="ARBA00022737"/>
    </source>
</evidence>
<dbReference type="Pfam" id="PF04879">
    <property type="entry name" value="Molybdop_Fe4S4"/>
    <property type="match status" value="1"/>
</dbReference>
<dbReference type="CDD" id="cd02753">
    <property type="entry name" value="MopB_Formate-Dh-H"/>
    <property type="match status" value="1"/>
</dbReference>
<comment type="cofactor">
    <cofactor evidence="12">
        <name>[2Fe-2S] cluster</name>
        <dbReference type="ChEBI" id="CHEBI:190135"/>
    </cofactor>
</comment>
<dbReference type="AlphaFoldDB" id="A0A060M6H6"/>
<dbReference type="PIRSF" id="PIRSF036643">
    <property type="entry name" value="FDH_alpha"/>
    <property type="match status" value="1"/>
</dbReference>
<dbReference type="Gene3D" id="3.30.70.20">
    <property type="match status" value="1"/>
</dbReference>
<keyword evidence="10" id="KW-0408">Iron</keyword>
<accession>A0A060M6H6</accession>
<dbReference type="Pfam" id="PF12838">
    <property type="entry name" value="Fer4_7"/>
    <property type="match status" value="1"/>
</dbReference>
<dbReference type="GO" id="GO:0003954">
    <property type="term" value="F:NADH dehydrogenase activity"/>
    <property type="evidence" value="ECO:0007669"/>
    <property type="project" value="TreeGrafter"/>
</dbReference>
<dbReference type="InterPro" id="IPR017900">
    <property type="entry name" value="4Fe4S_Fe_S_CS"/>
</dbReference>
<evidence type="ECO:0000259" key="15">
    <source>
        <dbReference type="PROSITE" id="PS51669"/>
    </source>
</evidence>
<evidence type="ECO:0000256" key="10">
    <source>
        <dbReference type="ARBA" id="ARBA00023004"/>
    </source>
</evidence>
<dbReference type="InterPro" id="IPR001041">
    <property type="entry name" value="2Fe-2S_ferredoxin-type"/>
</dbReference>
<dbReference type="FunFam" id="3.10.20.740:FF:000003">
    <property type="entry name" value="Formate dehydrogenase subunit alpha"/>
    <property type="match status" value="1"/>
</dbReference>
<feature type="domain" description="2Fe-2S ferredoxin-type" evidence="13">
    <location>
        <begin position="1"/>
        <end position="78"/>
    </location>
</feature>
<dbReference type="InterPro" id="IPR041924">
    <property type="entry name" value="Formate_Dh-H_N"/>
</dbReference>
<dbReference type="PROSITE" id="PS00198">
    <property type="entry name" value="4FE4S_FER_1"/>
    <property type="match status" value="1"/>
</dbReference>
<dbReference type="Pfam" id="PF00384">
    <property type="entry name" value="Molybdopterin"/>
    <property type="match status" value="1"/>
</dbReference>
<evidence type="ECO:0000313" key="17">
    <source>
        <dbReference type="EMBL" id="AIC95694.1"/>
    </source>
</evidence>
<proteinExistence type="inferred from homology"/>
<dbReference type="Gene3D" id="3.40.50.740">
    <property type="match status" value="1"/>
</dbReference>
<dbReference type="Pfam" id="PF01568">
    <property type="entry name" value="Molydop_binding"/>
    <property type="match status" value="1"/>
</dbReference>
<keyword evidence="7" id="KW-0479">Metal-binding</keyword>
<comment type="similarity">
    <text evidence="3">In the C-terminal section; belongs to the prokaryotic molybdopterin-containing oxidoreductase family.</text>
</comment>
<dbReference type="Gene3D" id="2.40.40.20">
    <property type="match status" value="1"/>
</dbReference>
<dbReference type="GO" id="GO:0008863">
    <property type="term" value="F:formate dehydrogenase (NAD+) activity"/>
    <property type="evidence" value="ECO:0007669"/>
    <property type="project" value="InterPro"/>
</dbReference>
<dbReference type="InterPro" id="IPR027467">
    <property type="entry name" value="MopterinOxRdtase_cofactor_BS"/>
</dbReference>
<dbReference type="FunFam" id="2.40.40.20:FF:000005">
    <property type="entry name" value="Periplasmic nitrate reductase"/>
    <property type="match status" value="1"/>
</dbReference>
<dbReference type="Pfam" id="PF13510">
    <property type="entry name" value="Fer2_4"/>
    <property type="match status" value="1"/>
</dbReference>
<dbReference type="PROSITE" id="PS51085">
    <property type="entry name" value="2FE2S_FER_2"/>
    <property type="match status" value="1"/>
</dbReference>
<dbReference type="PATRIC" id="fig|1246626.3.peg.3124"/>
<dbReference type="InterPro" id="IPR019574">
    <property type="entry name" value="NADH_UbQ_OxRdtase_Gsu_4Fe4S-bd"/>
</dbReference>
<dbReference type="GO" id="GO:0016020">
    <property type="term" value="C:membrane"/>
    <property type="evidence" value="ECO:0007669"/>
    <property type="project" value="TreeGrafter"/>
</dbReference>
<dbReference type="PROSITE" id="PS00551">
    <property type="entry name" value="MOLYBDOPTERIN_PROK_1"/>
    <property type="match status" value="1"/>
</dbReference>
<dbReference type="SUPFAM" id="SSF54862">
    <property type="entry name" value="4Fe-4S ferredoxins"/>
    <property type="match status" value="1"/>
</dbReference>
<dbReference type="SUPFAM" id="SSF50692">
    <property type="entry name" value="ADC-like"/>
    <property type="match status" value="1"/>
</dbReference>
<keyword evidence="5" id="KW-0500">Molybdenum</keyword>
<evidence type="ECO:0000256" key="9">
    <source>
        <dbReference type="ARBA" id="ARBA00023002"/>
    </source>
</evidence>
<evidence type="ECO:0000256" key="7">
    <source>
        <dbReference type="ARBA" id="ARBA00022723"/>
    </source>
</evidence>
<dbReference type="SMART" id="SM00926">
    <property type="entry name" value="Molybdop_Fe4S4"/>
    <property type="match status" value="1"/>
</dbReference>
<dbReference type="eggNOG" id="COG3383">
    <property type="taxonomic scope" value="Bacteria"/>
</dbReference>
<dbReference type="Gene3D" id="2.20.25.90">
    <property type="entry name" value="ADC-like domains"/>
    <property type="match status" value="1"/>
</dbReference>
<keyword evidence="11" id="KW-0411">Iron-sulfur</keyword>
<dbReference type="InterPro" id="IPR036010">
    <property type="entry name" value="2Fe-2S_ferredoxin-like_sf"/>
</dbReference>
<evidence type="ECO:0000256" key="2">
    <source>
        <dbReference type="ARBA" id="ARBA00001966"/>
    </source>
</evidence>
<dbReference type="SUPFAM" id="SSF53706">
    <property type="entry name" value="Formate dehydrogenase/DMSO reductase, domains 1-3"/>
    <property type="match status" value="1"/>
</dbReference>
<dbReference type="InterPro" id="IPR009010">
    <property type="entry name" value="Asp_de-COase-like_dom_sf"/>
</dbReference>
<dbReference type="STRING" id="1246626.BleG1_3130"/>
<feature type="domain" description="4Fe-4S ferredoxin-type" evidence="14">
    <location>
        <begin position="180"/>
        <end position="210"/>
    </location>
</feature>
<gene>
    <name evidence="17" type="ORF">BleG1_3130</name>
</gene>
<dbReference type="SMART" id="SM00929">
    <property type="entry name" value="NADH-G_4Fe-4S_3"/>
    <property type="match status" value="1"/>
</dbReference>
<dbReference type="PROSITE" id="PS51669">
    <property type="entry name" value="4FE4S_MOW_BIS_MGD"/>
    <property type="match status" value="1"/>
</dbReference>
<dbReference type="PANTHER" id="PTHR43105">
    <property type="entry name" value="RESPIRATORY NITRATE REDUCTASE"/>
    <property type="match status" value="1"/>
</dbReference>
<dbReference type="PANTHER" id="PTHR43105:SF14">
    <property type="entry name" value="FORMATE DEHYDROGENASE H"/>
    <property type="match status" value="1"/>
</dbReference>
<evidence type="ECO:0000256" key="4">
    <source>
        <dbReference type="ARBA" id="ARBA00022485"/>
    </source>
</evidence>
<evidence type="ECO:0000256" key="12">
    <source>
        <dbReference type="ARBA" id="ARBA00034078"/>
    </source>
</evidence>
<evidence type="ECO:0000256" key="5">
    <source>
        <dbReference type="ARBA" id="ARBA00022505"/>
    </source>
</evidence>
<dbReference type="EMBL" id="CP003923">
    <property type="protein sequence ID" value="AIC95694.1"/>
    <property type="molecule type" value="Genomic_DNA"/>
</dbReference>
<dbReference type="CDD" id="cd00207">
    <property type="entry name" value="fer2"/>
    <property type="match status" value="1"/>
</dbReference>
<dbReference type="InterPro" id="IPR006657">
    <property type="entry name" value="MoPterin_dinucl-bd_dom"/>
</dbReference>
<protein>
    <submittedName>
        <fullName evidence="17">Oxidoreductase</fullName>
    </submittedName>
</protein>
<dbReference type="GO" id="GO:0051539">
    <property type="term" value="F:4 iron, 4 sulfur cluster binding"/>
    <property type="evidence" value="ECO:0007669"/>
    <property type="project" value="UniProtKB-KW"/>
</dbReference>
<dbReference type="PROSITE" id="PS51839">
    <property type="entry name" value="4FE4S_HC3"/>
    <property type="match status" value="1"/>
</dbReference>
<dbReference type="GO" id="GO:0051537">
    <property type="term" value="F:2 iron, 2 sulfur cluster binding"/>
    <property type="evidence" value="ECO:0007669"/>
    <property type="project" value="UniProtKB-KW"/>
</dbReference>
<keyword evidence="18" id="KW-1185">Reference proteome</keyword>
<evidence type="ECO:0000313" key="18">
    <source>
        <dbReference type="Proteomes" id="UP000027142"/>
    </source>
</evidence>
<name>A0A060M6H6_9BACI</name>
<dbReference type="InterPro" id="IPR006656">
    <property type="entry name" value="Mopterin_OxRdtase"/>
</dbReference>
<feature type="domain" description="4Fe-4S His(Cys)3-ligated-type" evidence="16">
    <location>
        <begin position="78"/>
        <end position="118"/>
    </location>
</feature>
<evidence type="ECO:0000259" key="16">
    <source>
        <dbReference type="PROSITE" id="PS51839"/>
    </source>
</evidence>
<dbReference type="OrthoDB" id="9805142at2"/>
<sequence length="984" mass="109914">MAEFFEVTLNGKKKTVQSDSVLQTLNRESVDIPSLCYHPSLGPIETCDTCIVKVNGEYVRSCSTEVKPGDVVETRTDDVHEAQLIAMDRILGNHELYCTVCDYNNGGCEIHNAVKEMKVTHQETEHSSKQSEVQRNQFYRYDPDQCILCGRCVEACQDLQVTETLSIDWNLERPRVIWDKDSPIDESSCVNCGHCSTVCPCNAMMEVGMEGEAGFLTGIQDESMRPMINITKNVETGYQSLMTISDLEAQMRESRIKKTKTVCTYCGVGCSFDVWTKDRQILKIEPQAEAPANGISTCIKGKFGWDFVNSEERITKPLIRDGNEFREAEWEEALDLIASKFNETLKAKGPDALAFISSSKCTNEESYLMQKLARGVIGTNNVDNCSRYCQSPATMGLWRTVGYGGDSGSIEDIANAELIISIGSNTAESHPVLATRVKRSQKLHGQKVIVADIRKHDLADRADLFVQPAPGSDLVWLSAVTKYIVDQGWHDVSFLEKHVTDVEDYLKSLDSYTLDYAAEVTNLTKEELIGVATSIYEANTTSVLWAMGVTQHGGGSDTSTAISNLLLVTGNYMKPGAGSYPLRGHNNVQGASDFGSMPDRFPGYQYVTDDDVRARFEKRWGVDLPAEPGLNNHEMVDAMHEGNLNVLYLKGEDMGIVDSNLNYVQAGFEKLSFFVVQDIFFTKTAQYADVILPASPSLEKEGTFTNTERRFQRLYQVLEPLGDSKPDWEIIQEVANRMEANWTYTHPSEIMAEAASLTPLFAGVSYERLEGYNSLQWPVKEDGTDTPLLFTDGFALPGGKARLWPVEWTKPLAFDDEYDLHVNNGRLLEHFHEGNMTYKSKAISRKTPKEFLEVSPELAQERGLEDGTKVKLTSPYGHVIVRCLVTDRVKGKEVYLPMNTSGEGAINYLTSSHSDKDTDTPAYKEISAKMEILEPKGESPVPRINYRNGNPQPQMGVNVEAKWARRDYIFPGDLVEARRKAKNG</sequence>
<dbReference type="InterPro" id="IPR006478">
    <property type="entry name" value="Formate_DH_asu"/>
</dbReference>
<reference evidence="17 18" key="1">
    <citation type="journal article" date="2014" name="Gene">
        <title>A comparative genomic analysis of the alkalitolerant soil bacterium Bacillus lehensis G1.</title>
        <authorList>
            <person name="Noor Y.M."/>
            <person name="Samsulrizal N.H."/>
            <person name="Jema'on N.A."/>
            <person name="Low K.O."/>
            <person name="Ramli A.N."/>
            <person name="Alias N.I."/>
            <person name="Damis S.I."/>
            <person name="Fuzi S.F."/>
            <person name="Isa M.N."/>
            <person name="Murad A.M."/>
            <person name="Raih M.F."/>
            <person name="Bakar F.D."/>
            <person name="Najimudin N."/>
            <person name="Mahadi N.M."/>
            <person name="Illias R.M."/>
        </authorList>
    </citation>
    <scope>NUCLEOTIDE SEQUENCE [LARGE SCALE GENOMIC DNA]</scope>
    <source>
        <strain evidence="17 18">G1</strain>
    </source>
</reference>
<evidence type="ECO:0000256" key="1">
    <source>
        <dbReference type="ARBA" id="ARBA00001942"/>
    </source>
</evidence>
<evidence type="ECO:0000259" key="14">
    <source>
        <dbReference type="PROSITE" id="PS51379"/>
    </source>
</evidence>
<evidence type="ECO:0000259" key="13">
    <source>
        <dbReference type="PROSITE" id="PS51085"/>
    </source>
</evidence>